<gene>
    <name evidence="1" type="ORF">O6H91_09G015100</name>
</gene>
<evidence type="ECO:0000313" key="1">
    <source>
        <dbReference type="EMBL" id="KAJ7542857.1"/>
    </source>
</evidence>
<sequence>MAPRNKRGGGNSPHSPPRPALEGPENTPLSLTSEFLVPAPAIVPALSLSITSTSDLSTASESESKTDARSTVETFAVNQLPTVDYTPSKPTEGLFAYDISFIRQEIIELKRQLHFFEIENNKLVLDLCGVKERMEQLEQENVYLKQRIAEHIPQKNVLEETSNKISSLEKQVEETKTWAARLKNDGEVESSSLVQHPVVNSTLEDVFSEQERRAKKAFNIRVRGIPDGDKPIEEAKDLLLTKLTHTTDGFDTAWRSKFDTNVLFINFRSMNSRNAALRLMAKLKGTFIFMDDDLTHTQWQARKQIIQDANARNQWVVFIEGKPKIFDKISQ</sequence>
<comment type="caution">
    <text evidence="1">The sequence shown here is derived from an EMBL/GenBank/DDBJ whole genome shotgun (WGS) entry which is preliminary data.</text>
</comment>
<accession>A0ACC2CLL0</accession>
<keyword evidence="2" id="KW-1185">Reference proteome</keyword>
<dbReference type="Proteomes" id="UP001162992">
    <property type="component" value="Chromosome 9"/>
</dbReference>
<protein>
    <submittedName>
        <fullName evidence="1">Uncharacterized protein</fullName>
    </submittedName>
</protein>
<reference evidence="2" key="1">
    <citation type="journal article" date="2024" name="Proc. Natl. Acad. Sci. U.S.A.">
        <title>Extraordinary preservation of gene collinearity over three hundred million years revealed in homosporous lycophytes.</title>
        <authorList>
            <person name="Li C."/>
            <person name="Wickell D."/>
            <person name="Kuo L.Y."/>
            <person name="Chen X."/>
            <person name="Nie B."/>
            <person name="Liao X."/>
            <person name="Peng D."/>
            <person name="Ji J."/>
            <person name="Jenkins J."/>
            <person name="Williams M."/>
            <person name="Shu S."/>
            <person name="Plott C."/>
            <person name="Barry K."/>
            <person name="Rajasekar S."/>
            <person name="Grimwood J."/>
            <person name="Han X."/>
            <person name="Sun S."/>
            <person name="Hou Z."/>
            <person name="He W."/>
            <person name="Dai G."/>
            <person name="Sun C."/>
            <person name="Schmutz J."/>
            <person name="Leebens-Mack J.H."/>
            <person name="Li F.W."/>
            <person name="Wang L."/>
        </authorList>
    </citation>
    <scope>NUCLEOTIDE SEQUENCE [LARGE SCALE GENOMIC DNA]</scope>
    <source>
        <strain evidence="2">cv. PW_Plant_1</strain>
    </source>
</reference>
<proteinExistence type="predicted"/>
<organism evidence="1 2">
    <name type="scientific">Diphasiastrum complanatum</name>
    <name type="common">Issler's clubmoss</name>
    <name type="synonym">Lycopodium complanatum</name>
    <dbReference type="NCBI Taxonomy" id="34168"/>
    <lineage>
        <taxon>Eukaryota</taxon>
        <taxon>Viridiplantae</taxon>
        <taxon>Streptophyta</taxon>
        <taxon>Embryophyta</taxon>
        <taxon>Tracheophyta</taxon>
        <taxon>Lycopodiopsida</taxon>
        <taxon>Lycopodiales</taxon>
        <taxon>Lycopodiaceae</taxon>
        <taxon>Lycopodioideae</taxon>
        <taxon>Diphasiastrum</taxon>
    </lineage>
</organism>
<evidence type="ECO:0000313" key="2">
    <source>
        <dbReference type="Proteomes" id="UP001162992"/>
    </source>
</evidence>
<name>A0ACC2CLL0_DIPCM</name>
<dbReference type="EMBL" id="CM055100">
    <property type="protein sequence ID" value="KAJ7542857.1"/>
    <property type="molecule type" value="Genomic_DNA"/>
</dbReference>